<feature type="transmembrane region" description="Helical" evidence="5">
    <location>
        <begin position="65"/>
        <end position="88"/>
    </location>
</feature>
<dbReference type="InterPro" id="IPR014205">
    <property type="entry name" value="Spore_YtaF"/>
</dbReference>
<keyword evidence="4 5" id="KW-0472">Membrane</keyword>
<dbReference type="Proteomes" id="UP001623592">
    <property type="component" value="Unassembled WGS sequence"/>
</dbReference>
<dbReference type="RefSeq" id="WP_406787625.1">
    <property type="nucleotide sequence ID" value="NZ_JBJIAA010000008.1"/>
</dbReference>
<feature type="transmembrane region" description="Helical" evidence="5">
    <location>
        <begin position="185"/>
        <end position="203"/>
    </location>
</feature>
<feature type="transmembrane region" description="Helical" evidence="5">
    <location>
        <begin position="32"/>
        <end position="53"/>
    </location>
</feature>
<organism evidence="6 7">
    <name type="scientific">Clostridium neuense</name>
    <dbReference type="NCBI Taxonomy" id="1728934"/>
    <lineage>
        <taxon>Bacteria</taxon>
        <taxon>Bacillati</taxon>
        <taxon>Bacillota</taxon>
        <taxon>Clostridia</taxon>
        <taxon>Eubacteriales</taxon>
        <taxon>Clostridiaceae</taxon>
        <taxon>Clostridium</taxon>
    </lineage>
</organism>
<reference evidence="6 7" key="1">
    <citation type="submission" date="2024-11" db="EMBL/GenBank/DDBJ databases">
        <authorList>
            <person name="Heng Y.C."/>
            <person name="Lim A.C.H."/>
            <person name="Lee J.K.Y."/>
            <person name="Kittelmann S."/>
        </authorList>
    </citation>
    <scope>NUCLEOTIDE SEQUENCE [LARGE SCALE GENOMIC DNA]</scope>
    <source>
        <strain evidence="6 7">WILCCON 0114</strain>
    </source>
</reference>
<proteinExistence type="predicted"/>
<dbReference type="EMBL" id="JBJIAA010000008">
    <property type="protein sequence ID" value="MFL0250967.1"/>
    <property type="molecule type" value="Genomic_DNA"/>
</dbReference>
<evidence type="ECO:0000256" key="3">
    <source>
        <dbReference type="ARBA" id="ARBA00022989"/>
    </source>
</evidence>
<keyword evidence="7" id="KW-1185">Reference proteome</keyword>
<evidence type="ECO:0000256" key="2">
    <source>
        <dbReference type="ARBA" id="ARBA00022692"/>
    </source>
</evidence>
<keyword evidence="2 5" id="KW-0812">Transmembrane</keyword>
<evidence type="ECO:0000313" key="7">
    <source>
        <dbReference type="Proteomes" id="UP001623592"/>
    </source>
</evidence>
<evidence type="ECO:0000256" key="5">
    <source>
        <dbReference type="SAM" id="Phobius"/>
    </source>
</evidence>
<dbReference type="Pfam" id="PF02659">
    <property type="entry name" value="Mntp"/>
    <property type="match status" value="2"/>
</dbReference>
<dbReference type="InterPro" id="IPR003810">
    <property type="entry name" value="Mntp/YtaF"/>
</dbReference>
<sequence>MTLILSALLFSLSSNLDNLVIGIAYGVKNIKIGIAANFIIAVVTSIGTFLSMSIGKYISKLLPSYVANSLGAIIIIILGIYFIIQSIIKLINNTNPKELSLKDINDMLQYAEISDLDKSGDINIKEALFVAFGLTFNNLGTGIAASITGVNITLTVIFTFIFSIATIKIGEVFGNHIFGRLLGKYAPLISGILLIILGIVEFVN</sequence>
<feature type="transmembrane region" description="Helical" evidence="5">
    <location>
        <begin position="143"/>
        <end position="165"/>
    </location>
</feature>
<evidence type="ECO:0000313" key="6">
    <source>
        <dbReference type="EMBL" id="MFL0250967.1"/>
    </source>
</evidence>
<evidence type="ECO:0000256" key="4">
    <source>
        <dbReference type="ARBA" id="ARBA00023136"/>
    </source>
</evidence>
<comment type="caution">
    <text evidence="6">The sequence shown here is derived from an EMBL/GenBank/DDBJ whole genome shotgun (WGS) entry which is preliminary data.</text>
</comment>
<evidence type="ECO:0000256" key="1">
    <source>
        <dbReference type="ARBA" id="ARBA00022475"/>
    </source>
</evidence>
<dbReference type="PANTHER" id="PTHR35529">
    <property type="entry name" value="MANGANESE EFFLUX PUMP MNTP-RELATED"/>
    <property type="match status" value="1"/>
</dbReference>
<accession>A0ABW8TFD7</accession>
<name>A0ABW8TFD7_9CLOT</name>
<gene>
    <name evidence="6" type="primary">ytaF</name>
    <name evidence="6" type="ORF">ACJDT4_11090</name>
</gene>
<keyword evidence="1" id="KW-1003">Cell membrane</keyword>
<dbReference type="PANTHER" id="PTHR35529:SF2">
    <property type="entry name" value="SPORULATION PROTEIN YTAF-RELATED"/>
    <property type="match status" value="1"/>
</dbReference>
<protein>
    <submittedName>
        <fullName evidence="6">Sporulation membrane protein YtaF</fullName>
    </submittedName>
</protein>
<keyword evidence="3 5" id="KW-1133">Transmembrane helix</keyword>
<dbReference type="NCBIfam" id="TIGR02840">
    <property type="entry name" value="spore_YtaF"/>
    <property type="match status" value="1"/>
</dbReference>